<name>A0A0B5J884_9VIRU</name>
<accession>A0A0B5J884</accession>
<protein>
    <recommendedName>
        <fullName evidence="3">Ankyrin repeat protein</fullName>
    </recommendedName>
</protein>
<sequence length="402" mass="43511">MCLDRLPPEILGAVLAHVPSTADLARLTAVSVRVAAVARDVRAARAQRRGRRGPHADPIGCAHQVLNAIASDNVIAMIDALDVGTVNMSGALDVDYLQAIAVPNVCVIIEGTLHSDRRTVIQHARESIGCAHWGALEVAVIHGSAACVRALVSLGARVDRRSLDRLIDFVLTRTAWRHISAYMVHALSPVIHARSNWPRVVRARMIDPVAVLGPLVDAHHSDSNRLLHTMCLSTTRPFHHLAAAREVLVDRVWPGSGHVAAMDGYHDSDNSVDTNVDINVNMYVDDARRLVALLLRHGCRPDEGAMPDAQGMAERWRSVVLDTRHPPSSEQVAAWRATMASTSERSRALLCLERARTAACDKATPGGTHRAAIVRDVLSAIVDAYDNHTQGADNGNATNKDV</sequence>
<dbReference type="GeneID" id="23463042"/>
<evidence type="ECO:0008006" key="3">
    <source>
        <dbReference type="Google" id="ProtNLM"/>
    </source>
</evidence>
<evidence type="ECO:0000313" key="2">
    <source>
        <dbReference type="Proteomes" id="UP000202511"/>
    </source>
</evidence>
<dbReference type="Proteomes" id="UP000202511">
    <property type="component" value="Segment"/>
</dbReference>
<dbReference type="EMBL" id="KP136319">
    <property type="protein sequence ID" value="AJF98125.1"/>
    <property type="molecule type" value="Genomic_DNA"/>
</dbReference>
<dbReference type="RefSeq" id="YP_009120360.1">
    <property type="nucleotide sequence ID" value="NC_026440.1"/>
</dbReference>
<dbReference type="KEGG" id="vg:23463042"/>
<organism evidence="1 2">
    <name type="scientific">Pandoravirus inopinatum</name>
    <dbReference type="NCBI Taxonomy" id="1605721"/>
    <lineage>
        <taxon>Viruses</taxon>
        <taxon>Pandoravirus</taxon>
    </lineage>
</organism>
<evidence type="ECO:0000313" key="1">
    <source>
        <dbReference type="EMBL" id="AJF98125.1"/>
    </source>
</evidence>
<reference evidence="1 2" key="1">
    <citation type="journal article" date="2015" name="Parasitol. Res.">
        <title>Viruses in close associations with free-living amoebae.</title>
        <authorList>
            <person name="Scheid P."/>
        </authorList>
    </citation>
    <scope>NUCLEOTIDE SEQUENCE [LARGE SCALE GENOMIC DNA]</scope>
    <source>
        <strain evidence="1">KlaHel</strain>
    </source>
</reference>
<proteinExistence type="predicted"/>